<evidence type="ECO:0000313" key="3">
    <source>
        <dbReference type="Proteomes" id="UP000050761"/>
    </source>
</evidence>
<feature type="region of interest" description="Disordered" evidence="1">
    <location>
        <begin position="74"/>
        <end position="98"/>
    </location>
</feature>
<accession>A0A183FL13</accession>
<accession>A0A3P7XI39</accession>
<evidence type="ECO:0000256" key="1">
    <source>
        <dbReference type="SAM" id="MobiDB-lite"/>
    </source>
</evidence>
<dbReference type="OrthoDB" id="8067420at2759"/>
<sequence length="195" mass="21733">MQAVYGILTAHQEQLNLYGLSITGIMALISLHHSQMMSATIENMLRTVPVMFSNSDLKSVHEIQMTSRIALSNGYPEQSLTKSRRTPATPPRHQSDNKFSFKVPFDSDDFGIDMRNCIRKAGLDSMVPMNDVPPANLKAAGLLKLAKSRGFDIDKEVELVSNDQKRKVFDASGTQMDFLGMVKADVRIMELAQLE</sequence>
<reference evidence="2 3" key="1">
    <citation type="submission" date="2018-11" db="EMBL/GenBank/DDBJ databases">
        <authorList>
            <consortium name="Pathogen Informatics"/>
        </authorList>
    </citation>
    <scope>NUCLEOTIDE SEQUENCE [LARGE SCALE GENOMIC DNA]</scope>
</reference>
<dbReference type="WBParaSite" id="HPBE_0000789101-mRNA-1">
    <property type="protein sequence ID" value="HPBE_0000789101-mRNA-1"/>
    <property type="gene ID" value="HPBE_0000789101"/>
</dbReference>
<reference evidence="4" key="2">
    <citation type="submission" date="2019-09" db="UniProtKB">
        <authorList>
            <consortium name="WormBaseParasite"/>
        </authorList>
    </citation>
    <scope>IDENTIFICATION</scope>
</reference>
<dbReference type="EMBL" id="UZAH01025998">
    <property type="protein sequence ID" value="VDO74011.1"/>
    <property type="molecule type" value="Genomic_DNA"/>
</dbReference>
<name>A0A183FL13_HELPZ</name>
<evidence type="ECO:0000313" key="4">
    <source>
        <dbReference type="WBParaSite" id="HPBE_0000789101-mRNA-1"/>
    </source>
</evidence>
<keyword evidence="3" id="KW-1185">Reference proteome</keyword>
<gene>
    <name evidence="2" type="ORF">HPBE_LOCUS7892</name>
</gene>
<evidence type="ECO:0000313" key="2">
    <source>
        <dbReference type="EMBL" id="VDO74011.1"/>
    </source>
</evidence>
<organism evidence="3 4">
    <name type="scientific">Heligmosomoides polygyrus</name>
    <name type="common">Parasitic roundworm</name>
    <dbReference type="NCBI Taxonomy" id="6339"/>
    <lineage>
        <taxon>Eukaryota</taxon>
        <taxon>Metazoa</taxon>
        <taxon>Ecdysozoa</taxon>
        <taxon>Nematoda</taxon>
        <taxon>Chromadorea</taxon>
        <taxon>Rhabditida</taxon>
        <taxon>Rhabditina</taxon>
        <taxon>Rhabditomorpha</taxon>
        <taxon>Strongyloidea</taxon>
        <taxon>Heligmosomidae</taxon>
        <taxon>Heligmosomoides</taxon>
    </lineage>
</organism>
<protein>
    <submittedName>
        <fullName evidence="4">Anaphase-promoting complex subunit 13</fullName>
    </submittedName>
</protein>
<proteinExistence type="predicted"/>
<dbReference type="AlphaFoldDB" id="A0A183FL13"/>
<dbReference type="Proteomes" id="UP000050761">
    <property type="component" value="Unassembled WGS sequence"/>
</dbReference>